<evidence type="ECO:0000313" key="2">
    <source>
        <dbReference type="EMBL" id="WOL14774.1"/>
    </source>
</evidence>
<dbReference type="AlphaFoldDB" id="A0AAQ3QKJ8"/>
<keyword evidence="1" id="KW-0472">Membrane</keyword>
<protein>
    <submittedName>
        <fullName evidence="2">Uncharacterized protein</fullName>
    </submittedName>
</protein>
<gene>
    <name evidence="2" type="ORF">Cni_G23555</name>
</gene>
<feature type="transmembrane region" description="Helical" evidence="1">
    <location>
        <begin position="171"/>
        <end position="191"/>
    </location>
</feature>
<name>A0AAQ3QKJ8_9LILI</name>
<keyword evidence="3" id="KW-1185">Reference proteome</keyword>
<feature type="transmembrane region" description="Helical" evidence="1">
    <location>
        <begin position="123"/>
        <end position="142"/>
    </location>
</feature>
<sequence length="227" mass="26249">MVSMESPKRQGWRITVRAKSKGLDLRVAASNILPHWGSGGERISFFLRFRRYFFLRVKSVNQSPAIRVPAVRNAVSPLAKPFQFLKEAFRRRRWFSRKNVASRTGSKRSRFGSLFIFSKQHKFQGLLAMMIGSIFLLSHSAYQKYHKGIALHAFASLLDLIMLLRMGRIHLLLLLAAGVFASFGFSLRYLTYANYFPMIAWRVWNYIFTFGYSVFFPQLGLYGANKV</sequence>
<dbReference type="EMBL" id="CP136896">
    <property type="protein sequence ID" value="WOL14774.1"/>
    <property type="molecule type" value="Genomic_DNA"/>
</dbReference>
<reference evidence="2 3" key="1">
    <citation type="submission" date="2023-10" db="EMBL/GenBank/DDBJ databases">
        <title>Chromosome-scale genome assembly provides insights into flower coloration mechanisms of Canna indica.</title>
        <authorList>
            <person name="Li C."/>
        </authorList>
    </citation>
    <scope>NUCLEOTIDE SEQUENCE [LARGE SCALE GENOMIC DNA]</scope>
    <source>
        <tissue evidence="2">Flower</tissue>
    </source>
</reference>
<evidence type="ECO:0000313" key="3">
    <source>
        <dbReference type="Proteomes" id="UP001327560"/>
    </source>
</evidence>
<dbReference type="Proteomes" id="UP001327560">
    <property type="component" value="Chromosome 7"/>
</dbReference>
<keyword evidence="1" id="KW-0812">Transmembrane</keyword>
<organism evidence="2 3">
    <name type="scientific">Canna indica</name>
    <name type="common">Indian-shot</name>
    <dbReference type="NCBI Taxonomy" id="4628"/>
    <lineage>
        <taxon>Eukaryota</taxon>
        <taxon>Viridiplantae</taxon>
        <taxon>Streptophyta</taxon>
        <taxon>Embryophyta</taxon>
        <taxon>Tracheophyta</taxon>
        <taxon>Spermatophyta</taxon>
        <taxon>Magnoliopsida</taxon>
        <taxon>Liliopsida</taxon>
        <taxon>Zingiberales</taxon>
        <taxon>Cannaceae</taxon>
        <taxon>Canna</taxon>
    </lineage>
</organism>
<keyword evidence="1" id="KW-1133">Transmembrane helix</keyword>
<evidence type="ECO:0000256" key="1">
    <source>
        <dbReference type="SAM" id="Phobius"/>
    </source>
</evidence>
<accession>A0AAQ3QKJ8</accession>
<proteinExistence type="predicted"/>
<feature type="transmembrane region" description="Helical" evidence="1">
    <location>
        <begin position="203"/>
        <end position="224"/>
    </location>
</feature>